<dbReference type="OrthoDB" id="77878at2759"/>
<dbReference type="PANTHER" id="PTHR12265:SF40">
    <property type="entry name" value="DUF829-DOMAIN-CONTAINING PROTEIN"/>
    <property type="match status" value="1"/>
</dbReference>
<name>A0A6A5V046_9PLEO</name>
<gene>
    <name evidence="2" type="ORF">BU23DRAFT_652880</name>
</gene>
<dbReference type="Proteomes" id="UP000800036">
    <property type="component" value="Unassembled WGS sequence"/>
</dbReference>
<evidence type="ECO:0000256" key="1">
    <source>
        <dbReference type="SAM" id="Phobius"/>
    </source>
</evidence>
<reference evidence="2" key="1">
    <citation type="journal article" date="2020" name="Stud. Mycol.">
        <title>101 Dothideomycetes genomes: a test case for predicting lifestyles and emergence of pathogens.</title>
        <authorList>
            <person name="Haridas S."/>
            <person name="Albert R."/>
            <person name="Binder M."/>
            <person name="Bloem J."/>
            <person name="Labutti K."/>
            <person name="Salamov A."/>
            <person name="Andreopoulos B."/>
            <person name="Baker S."/>
            <person name="Barry K."/>
            <person name="Bills G."/>
            <person name="Bluhm B."/>
            <person name="Cannon C."/>
            <person name="Castanera R."/>
            <person name="Culley D."/>
            <person name="Daum C."/>
            <person name="Ezra D."/>
            <person name="Gonzalez J."/>
            <person name="Henrissat B."/>
            <person name="Kuo A."/>
            <person name="Liang C."/>
            <person name="Lipzen A."/>
            <person name="Lutzoni F."/>
            <person name="Magnuson J."/>
            <person name="Mondo S."/>
            <person name="Nolan M."/>
            <person name="Ohm R."/>
            <person name="Pangilinan J."/>
            <person name="Park H.-J."/>
            <person name="Ramirez L."/>
            <person name="Alfaro M."/>
            <person name="Sun H."/>
            <person name="Tritt A."/>
            <person name="Yoshinaga Y."/>
            <person name="Zwiers L.-H."/>
            <person name="Turgeon B."/>
            <person name="Goodwin S."/>
            <person name="Spatafora J."/>
            <person name="Crous P."/>
            <person name="Grigoriev I."/>
        </authorList>
    </citation>
    <scope>NUCLEOTIDE SEQUENCE</scope>
    <source>
        <strain evidence="2">CBS 107.79</strain>
    </source>
</reference>
<evidence type="ECO:0008006" key="4">
    <source>
        <dbReference type="Google" id="ProtNLM"/>
    </source>
</evidence>
<accession>A0A6A5V046</accession>
<dbReference type="PANTHER" id="PTHR12265">
    <property type="entry name" value="TRANSMEMBRANE PROTEIN 53"/>
    <property type="match status" value="1"/>
</dbReference>
<keyword evidence="1" id="KW-0812">Transmembrane</keyword>
<organism evidence="2 3">
    <name type="scientific">Bimuria novae-zelandiae CBS 107.79</name>
    <dbReference type="NCBI Taxonomy" id="1447943"/>
    <lineage>
        <taxon>Eukaryota</taxon>
        <taxon>Fungi</taxon>
        <taxon>Dikarya</taxon>
        <taxon>Ascomycota</taxon>
        <taxon>Pezizomycotina</taxon>
        <taxon>Dothideomycetes</taxon>
        <taxon>Pleosporomycetidae</taxon>
        <taxon>Pleosporales</taxon>
        <taxon>Massarineae</taxon>
        <taxon>Didymosphaeriaceae</taxon>
        <taxon>Bimuria</taxon>
    </lineage>
</organism>
<feature type="transmembrane region" description="Helical" evidence="1">
    <location>
        <begin position="186"/>
        <end position="203"/>
    </location>
</feature>
<keyword evidence="3" id="KW-1185">Reference proteome</keyword>
<keyword evidence="1" id="KW-1133">Transmembrane helix</keyword>
<keyword evidence="1" id="KW-0472">Membrane</keyword>
<dbReference type="Pfam" id="PF05705">
    <property type="entry name" value="DUF829"/>
    <property type="match status" value="1"/>
</dbReference>
<sequence>MSHAPLEPVTTPNPLSFMNKLGPLVSFYQPPEASSTRADHQPRLIIVASWTDAKDTRIAKYTTKYRAMYPAAQILLLRNTMSCQFRPSQIGPAMKVATHVVRAAFQTAVSSSSPPLLIHIFSNGGSSSVANLYEQFATTAGHNEDKRLPPHATVFDSSPGIYQITRAVAYMNVGLPYFQQLMAAPFWYAFAVFWSAGMALRFLPNSLEHWYKSHNEHVGNAAEVRRVYIYSADDAIIDHKVIEAHASEAKRKGFSVALERYEGSAHVAHLRKDEDRYWGIVRRAMETYRLER</sequence>
<evidence type="ECO:0000313" key="3">
    <source>
        <dbReference type="Proteomes" id="UP000800036"/>
    </source>
</evidence>
<dbReference type="EMBL" id="ML976709">
    <property type="protein sequence ID" value="KAF1969442.1"/>
    <property type="molecule type" value="Genomic_DNA"/>
</dbReference>
<evidence type="ECO:0000313" key="2">
    <source>
        <dbReference type="EMBL" id="KAF1969442.1"/>
    </source>
</evidence>
<dbReference type="AlphaFoldDB" id="A0A6A5V046"/>
<dbReference type="InterPro" id="IPR008547">
    <property type="entry name" value="DUF829_TMEM53"/>
</dbReference>
<proteinExistence type="predicted"/>
<protein>
    <recommendedName>
        <fullName evidence="4">DUF829-domain-containing protein</fullName>
    </recommendedName>
</protein>